<accession>A0A5B6WR93</accession>
<comment type="caution">
    <text evidence="2">The sequence shown here is derived from an EMBL/GenBank/DDBJ whole genome shotgun (WGS) entry which is preliminary data.</text>
</comment>
<dbReference type="PANTHER" id="PTHR24559:SF444">
    <property type="entry name" value="REVERSE TRANSCRIPTASE DOMAIN-CONTAINING PROTEIN"/>
    <property type="match status" value="1"/>
</dbReference>
<dbReference type="AlphaFoldDB" id="A0A5B6WR93"/>
<dbReference type="EMBL" id="SMMG02000002">
    <property type="protein sequence ID" value="KAA3483352.1"/>
    <property type="molecule type" value="Genomic_DNA"/>
</dbReference>
<dbReference type="Gene3D" id="3.30.70.270">
    <property type="match status" value="2"/>
</dbReference>
<sequence length="331" mass="38194">MIREFCFPADLVLLPFDEFDIILGMDWLTLHDAIVNCKRKTIDLRCQNNEIIRIESDDLNGLPAVISSMFAQKYVRKGCEAYFAYVLDTKVTKKKIESVPVVCEYPDVFPEELPGLPPIQEVEFGIELVPKTTLISIAPYRMAPTELKEMKAQLQELIDKGFARLSFSPWGALVLFVKKKDGIMRMCIDYRQLNKVTLKNKYPLPQIDDLFDQLKGAAVFLKIDLRSGYYQLRVKDSDVPKTAFRTRYGHYEFLVMPFELTNAPVVFMDLMNQIFRPKCEFWLRKVGFLGHIISADGIRVDPSKISTIINWKPPRNVSEVCSFMGLTGYYR</sequence>
<dbReference type="InterPro" id="IPR053134">
    <property type="entry name" value="RNA-dir_DNA_polymerase"/>
</dbReference>
<reference evidence="3" key="1">
    <citation type="journal article" date="2019" name="Plant Biotechnol. J.">
        <title>Genome sequencing of the Australian wild diploid species Gossypium australe highlights disease resistance and delayed gland morphogenesis.</title>
        <authorList>
            <person name="Cai Y."/>
            <person name="Cai X."/>
            <person name="Wang Q."/>
            <person name="Wang P."/>
            <person name="Zhang Y."/>
            <person name="Cai C."/>
            <person name="Xu Y."/>
            <person name="Wang K."/>
            <person name="Zhou Z."/>
            <person name="Wang C."/>
            <person name="Geng S."/>
            <person name="Li B."/>
            <person name="Dong Q."/>
            <person name="Hou Y."/>
            <person name="Wang H."/>
            <person name="Ai P."/>
            <person name="Liu Z."/>
            <person name="Yi F."/>
            <person name="Sun M."/>
            <person name="An G."/>
            <person name="Cheng J."/>
            <person name="Zhang Y."/>
            <person name="Shi Q."/>
            <person name="Xie Y."/>
            <person name="Shi X."/>
            <person name="Chang Y."/>
            <person name="Huang F."/>
            <person name="Chen Y."/>
            <person name="Hong S."/>
            <person name="Mi L."/>
            <person name="Sun Q."/>
            <person name="Zhang L."/>
            <person name="Zhou B."/>
            <person name="Peng R."/>
            <person name="Zhang X."/>
            <person name="Liu F."/>
        </authorList>
    </citation>
    <scope>NUCLEOTIDE SEQUENCE [LARGE SCALE GENOMIC DNA]</scope>
    <source>
        <strain evidence="3">cv. PA1801</strain>
    </source>
</reference>
<dbReference type="InterPro" id="IPR021109">
    <property type="entry name" value="Peptidase_aspartic_dom_sf"/>
</dbReference>
<dbReference type="CDD" id="cd01647">
    <property type="entry name" value="RT_LTR"/>
    <property type="match status" value="1"/>
</dbReference>
<evidence type="ECO:0000313" key="2">
    <source>
        <dbReference type="EMBL" id="KAA3483352.1"/>
    </source>
</evidence>
<protein>
    <submittedName>
        <fullName evidence="2">DNA/RNA polymerases superfamily protein</fullName>
    </submittedName>
</protein>
<dbReference type="InterPro" id="IPR000477">
    <property type="entry name" value="RT_dom"/>
</dbReference>
<keyword evidence="3" id="KW-1185">Reference proteome</keyword>
<dbReference type="OrthoDB" id="1749844at2759"/>
<dbReference type="Pfam" id="PF00078">
    <property type="entry name" value="RVT_1"/>
    <property type="match status" value="1"/>
</dbReference>
<feature type="domain" description="Reverse transcriptase" evidence="1">
    <location>
        <begin position="177"/>
        <end position="277"/>
    </location>
</feature>
<dbReference type="Pfam" id="PF08284">
    <property type="entry name" value="RVP_2"/>
    <property type="match status" value="1"/>
</dbReference>
<evidence type="ECO:0000259" key="1">
    <source>
        <dbReference type="Pfam" id="PF00078"/>
    </source>
</evidence>
<organism evidence="2 3">
    <name type="scientific">Gossypium australe</name>
    <dbReference type="NCBI Taxonomy" id="47621"/>
    <lineage>
        <taxon>Eukaryota</taxon>
        <taxon>Viridiplantae</taxon>
        <taxon>Streptophyta</taxon>
        <taxon>Embryophyta</taxon>
        <taxon>Tracheophyta</taxon>
        <taxon>Spermatophyta</taxon>
        <taxon>Magnoliopsida</taxon>
        <taxon>eudicotyledons</taxon>
        <taxon>Gunneridae</taxon>
        <taxon>Pentapetalae</taxon>
        <taxon>rosids</taxon>
        <taxon>malvids</taxon>
        <taxon>Malvales</taxon>
        <taxon>Malvaceae</taxon>
        <taxon>Malvoideae</taxon>
        <taxon>Gossypium</taxon>
    </lineage>
</organism>
<dbReference type="InterPro" id="IPR043502">
    <property type="entry name" value="DNA/RNA_pol_sf"/>
</dbReference>
<gene>
    <name evidence="2" type="ORF">EPI10_005533</name>
</gene>
<dbReference type="PANTHER" id="PTHR24559">
    <property type="entry name" value="TRANSPOSON TY3-I GAG-POL POLYPROTEIN"/>
    <property type="match status" value="1"/>
</dbReference>
<dbReference type="Gene3D" id="2.40.70.10">
    <property type="entry name" value="Acid Proteases"/>
    <property type="match status" value="1"/>
</dbReference>
<name>A0A5B6WR93_9ROSI</name>
<dbReference type="InterPro" id="IPR043128">
    <property type="entry name" value="Rev_trsase/Diguanyl_cyclase"/>
</dbReference>
<proteinExistence type="predicted"/>
<evidence type="ECO:0000313" key="3">
    <source>
        <dbReference type="Proteomes" id="UP000325315"/>
    </source>
</evidence>
<dbReference type="SUPFAM" id="SSF56672">
    <property type="entry name" value="DNA/RNA polymerases"/>
    <property type="match status" value="1"/>
</dbReference>
<dbReference type="Proteomes" id="UP000325315">
    <property type="component" value="Unassembled WGS sequence"/>
</dbReference>
<dbReference type="Gene3D" id="3.10.10.10">
    <property type="entry name" value="HIV Type 1 Reverse Transcriptase, subunit A, domain 1"/>
    <property type="match status" value="1"/>
</dbReference>